<accession>A0ABV6A7N7</accession>
<feature type="region of interest" description="Disordered" evidence="1">
    <location>
        <begin position="363"/>
        <end position="384"/>
    </location>
</feature>
<gene>
    <name evidence="2" type="ORF">ACFFQA_35060</name>
</gene>
<name>A0ABV6A7N7_9PSEU</name>
<keyword evidence="3" id="KW-1185">Reference proteome</keyword>
<protein>
    <submittedName>
        <fullName evidence="2">Uncharacterized protein</fullName>
    </submittedName>
</protein>
<sequence>MAAISWHAARLIPTQGMDDTQGRERRATSALLAVMFAVRLFGRAVVRPLGAPSGRVETFVDVPLRSREREFVADGLVRATRGSRKWIALVVARTGNNTLRPEHVDAYLEMAREHGFDAVIAISNEIPAVTTVDREGLHRLSWSQLLCTAVTLRGVVDPAPAWILGELIRYLEHPSSGAVTFDDMGESWEPVREAVAAGTLRAADSISTETAMRFDELLRFACLRLGVEATPLLSRKETADPALRTRNLAEQLAADGVLAGAMRVPGTAGVLHVTVDLRAERIACHLDVDAPREGRPTTRVNWLERQLKNVPKTVRVDPLPDPRSFRITQNFVMSTGRDTFVDSVLAAVNQFYEDVARNLKSSTAPLPRTRSDESASSVPAAGAL</sequence>
<evidence type="ECO:0000313" key="2">
    <source>
        <dbReference type="EMBL" id="MFB9909186.1"/>
    </source>
</evidence>
<comment type="caution">
    <text evidence="2">The sequence shown here is derived from an EMBL/GenBank/DDBJ whole genome shotgun (WGS) entry which is preliminary data.</text>
</comment>
<evidence type="ECO:0000256" key="1">
    <source>
        <dbReference type="SAM" id="MobiDB-lite"/>
    </source>
</evidence>
<dbReference type="RefSeq" id="WP_377861748.1">
    <property type="nucleotide sequence ID" value="NZ_JBHLZU010000033.1"/>
</dbReference>
<dbReference type="Proteomes" id="UP001589693">
    <property type="component" value="Unassembled WGS sequence"/>
</dbReference>
<reference evidence="2 3" key="1">
    <citation type="submission" date="2024-09" db="EMBL/GenBank/DDBJ databases">
        <authorList>
            <person name="Sun Q."/>
            <person name="Mori K."/>
        </authorList>
    </citation>
    <scope>NUCLEOTIDE SEQUENCE [LARGE SCALE GENOMIC DNA]</scope>
    <source>
        <strain evidence="2 3">TBRC 7907</strain>
    </source>
</reference>
<organism evidence="2 3">
    <name type="scientific">Allokutzneria oryzae</name>
    <dbReference type="NCBI Taxonomy" id="1378989"/>
    <lineage>
        <taxon>Bacteria</taxon>
        <taxon>Bacillati</taxon>
        <taxon>Actinomycetota</taxon>
        <taxon>Actinomycetes</taxon>
        <taxon>Pseudonocardiales</taxon>
        <taxon>Pseudonocardiaceae</taxon>
        <taxon>Allokutzneria</taxon>
    </lineage>
</organism>
<proteinExistence type="predicted"/>
<evidence type="ECO:0000313" key="3">
    <source>
        <dbReference type="Proteomes" id="UP001589693"/>
    </source>
</evidence>
<dbReference type="EMBL" id="JBHLZU010000033">
    <property type="protein sequence ID" value="MFB9909186.1"/>
    <property type="molecule type" value="Genomic_DNA"/>
</dbReference>